<dbReference type="Pfam" id="PF14608">
    <property type="entry name" value="zf-CCCH_2"/>
    <property type="match status" value="2"/>
</dbReference>
<evidence type="ECO:0000256" key="2">
    <source>
        <dbReference type="PROSITE-ProRule" id="PRU00723"/>
    </source>
</evidence>
<feature type="compositionally biased region" description="Polar residues" evidence="3">
    <location>
        <begin position="298"/>
        <end position="310"/>
    </location>
</feature>
<dbReference type="SUPFAM" id="SSF48403">
    <property type="entry name" value="Ankyrin repeat"/>
    <property type="match status" value="1"/>
</dbReference>
<feature type="region of interest" description="Disordered" evidence="3">
    <location>
        <begin position="289"/>
        <end position="311"/>
    </location>
</feature>
<dbReference type="Proteomes" id="UP001385951">
    <property type="component" value="Unassembled WGS sequence"/>
</dbReference>
<evidence type="ECO:0000313" key="5">
    <source>
        <dbReference type="EMBL" id="KAK7694976.1"/>
    </source>
</evidence>
<sequence length="609" mass="64648">MVSPLWKACADGSIDRVADILAEDSVDIEIKDHTGVTPLISAIQGGHVEIVRVLLDKGADPRNGSSQGPPEQHTSDPAIIDLLNSAKNKTYPVPQVYPGYSNDPQAEAAKAYYPPPGAYYYPGMPPPMMHQGPVPFYPPPVMDPSGNGLGNLPPPDVARLIPCRYYPACRYGASCMFAHPDPTPSLNGPMPPPAQYPSPYDQVGPAPFPSYYPPPPPPSYPPYGVPPMNPTSPNHHAHARQGSEVISPIQQFSPNGVPPPGPYGVVSPVSPVYAHPGPVPVPLSMPPPHPGHLPTGPQSPQHMYQQTSPTAPGGMPPQPYGVPYHPQSGPIPNGNIDGVISPKPAPAHPMDGYNPIHRDPMTHHRRGSARRLSVGGRGKPPCLFFPSGRCRNGDDCRFPHVLPEAPFPHHQGPPFGGRGGHRPRPSQHHVNGLGGIEDKLATMNIQEDGQQGVNGNATENSSRSQSTDPGNRPRTFSGFKPNHYANGHRPERRVVAPRPQRVPSADEFPVLGGNSTPPLRSPGANGSLVNGHNGPTAAQILQAPPPVRKETQPGTPNSDSSQQLAKEERVEPNGASVTQQDHAANKLPVSFAAVAAAVTDVPKEVSVTA</sequence>
<dbReference type="InterPro" id="IPR002110">
    <property type="entry name" value="Ankyrin_rpt"/>
</dbReference>
<evidence type="ECO:0000256" key="3">
    <source>
        <dbReference type="SAM" id="MobiDB-lite"/>
    </source>
</evidence>
<dbReference type="EMBL" id="JASBNA010000002">
    <property type="protein sequence ID" value="KAK7694976.1"/>
    <property type="molecule type" value="Genomic_DNA"/>
</dbReference>
<keyword evidence="2" id="KW-0862">Zinc</keyword>
<feature type="region of interest" description="Disordered" evidence="3">
    <location>
        <begin position="405"/>
        <end position="433"/>
    </location>
</feature>
<feature type="repeat" description="ANK" evidence="1">
    <location>
        <begin position="34"/>
        <end position="66"/>
    </location>
</feature>
<dbReference type="InterPro" id="IPR036770">
    <property type="entry name" value="Ankyrin_rpt-contain_sf"/>
</dbReference>
<keyword evidence="2" id="KW-0479">Metal-binding</keyword>
<feature type="compositionally biased region" description="Polar residues" evidence="3">
    <location>
        <begin position="449"/>
        <end position="469"/>
    </location>
</feature>
<keyword evidence="6" id="KW-1185">Reference proteome</keyword>
<feature type="domain" description="C3H1-type" evidence="4">
    <location>
        <begin position="158"/>
        <end position="182"/>
    </location>
</feature>
<dbReference type="GO" id="GO:0010468">
    <property type="term" value="P:regulation of gene expression"/>
    <property type="evidence" value="ECO:0007669"/>
    <property type="project" value="UniProtKB-ARBA"/>
</dbReference>
<keyword evidence="2" id="KW-0863">Zinc-finger</keyword>
<dbReference type="SMART" id="SM00248">
    <property type="entry name" value="ANK"/>
    <property type="match status" value="1"/>
</dbReference>
<feature type="zinc finger region" description="C3H1-type" evidence="2">
    <location>
        <begin position="376"/>
        <end position="403"/>
    </location>
</feature>
<dbReference type="AlphaFoldDB" id="A0AAW0GQQ1"/>
<reference evidence="5 6" key="1">
    <citation type="submission" date="2022-09" db="EMBL/GenBank/DDBJ databases">
        <authorList>
            <person name="Palmer J.M."/>
        </authorList>
    </citation>
    <scope>NUCLEOTIDE SEQUENCE [LARGE SCALE GENOMIC DNA]</scope>
    <source>
        <strain evidence="5 6">DSM 7382</strain>
    </source>
</reference>
<evidence type="ECO:0000259" key="4">
    <source>
        <dbReference type="PROSITE" id="PS50103"/>
    </source>
</evidence>
<dbReference type="InterPro" id="IPR000571">
    <property type="entry name" value="Znf_CCCH"/>
</dbReference>
<evidence type="ECO:0000256" key="1">
    <source>
        <dbReference type="PROSITE-ProRule" id="PRU00023"/>
    </source>
</evidence>
<dbReference type="Pfam" id="PF12796">
    <property type="entry name" value="Ank_2"/>
    <property type="match status" value="1"/>
</dbReference>
<feature type="region of interest" description="Disordered" evidence="3">
    <location>
        <begin position="449"/>
        <end position="582"/>
    </location>
</feature>
<dbReference type="SMART" id="SM00356">
    <property type="entry name" value="ZnF_C3H1"/>
    <property type="match status" value="2"/>
</dbReference>
<evidence type="ECO:0000313" key="6">
    <source>
        <dbReference type="Proteomes" id="UP001385951"/>
    </source>
</evidence>
<name>A0AAW0GQQ1_9APHY</name>
<organism evidence="5 6">
    <name type="scientific">Cerrena zonata</name>
    <dbReference type="NCBI Taxonomy" id="2478898"/>
    <lineage>
        <taxon>Eukaryota</taxon>
        <taxon>Fungi</taxon>
        <taxon>Dikarya</taxon>
        <taxon>Basidiomycota</taxon>
        <taxon>Agaricomycotina</taxon>
        <taxon>Agaricomycetes</taxon>
        <taxon>Polyporales</taxon>
        <taxon>Cerrenaceae</taxon>
        <taxon>Cerrena</taxon>
    </lineage>
</organism>
<feature type="domain" description="C3H1-type" evidence="4">
    <location>
        <begin position="376"/>
        <end position="403"/>
    </location>
</feature>
<feature type="zinc finger region" description="C3H1-type" evidence="2">
    <location>
        <begin position="158"/>
        <end position="182"/>
    </location>
</feature>
<dbReference type="PROSITE" id="PS50088">
    <property type="entry name" value="ANK_REPEAT"/>
    <property type="match status" value="1"/>
</dbReference>
<protein>
    <recommendedName>
        <fullName evidence="4">C3H1-type domain-containing protein</fullName>
    </recommendedName>
</protein>
<dbReference type="PROSITE" id="PS50103">
    <property type="entry name" value="ZF_C3H1"/>
    <property type="match status" value="2"/>
</dbReference>
<comment type="caution">
    <text evidence="5">The sequence shown here is derived from an EMBL/GenBank/DDBJ whole genome shotgun (WGS) entry which is preliminary data.</text>
</comment>
<dbReference type="GO" id="GO:0008270">
    <property type="term" value="F:zinc ion binding"/>
    <property type="evidence" value="ECO:0007669"/>
    <property type="project" value="UniProtKB-KW"/>
</dbReference>
<keyword evidence="1" id="KW-0040">ANK repeat</keyword>
<accession>A0AAW0GQQ1</accession>
<dbReference type="PROSITE" id="PS50297">
    <property type="entry name" value="ANK_REP_REGION"/>
    <property type="match status" value="1"/>
</dbReference>
<proteinExistence type="predicted"/>
<feature type="compositionally biased region" description="Polar residues" evidence="3">
    <location>
        <begin position="552"/>
        <end position="564"/>
    </location>
</feature>
<dbReference type="Gene3D" id="1.25.40.20">
    <property type="entry name" value="Ankyrin repeat-containing domain"/>
    <property type="match status" value="1"/>
</dbReference>
<gene>
    <name evidence="5" type="ORF">QCA50_002164</name>
</gene>